<dbReference type="Gene3D" id="3.40.50.12780">
    <property type="entry name" value="N-terminal domain of ligase-like"/>
    <property type="match status" value="1"/>
</dbReference>
<evidence type="ECO:0000259" key="1">
    <source>
        <dbReference type="Pfam" id="PF00501"/>
    </source>
</evidence>
<organism evidence="3 4">
    <name type="scientific">Corynebacterium sanguinis</name>
    <dbReference type="NCBI Taxonomy" id="2594913"/>
    <lineage>
        <taxon>Bacteria</taxon>
        <taxon>Bacillati</taxon>
        <taxon>Actinomycetota</taxon>
        <taxon>Actinomycetes</taxon>
        <taxon>Mycobacteriales</taxon>
        <taxon>Corynebacteriaceae</taxon>
        <taxon>Corynebacterium</taxon>
    </lineage>
</organism>
<sequence length="573" mass="63522">MGAFEEKAWLKHYAPWTPHEVELGEDTLVDVYERNLAKHSNRTATWFFEKTMTYADLNEQVLKAAAGLQELGVKKGDCVALVMPNCPQHIIAFSAVMRLGATVVEHNPLYTASELLPQFQDHGAKIAIVWDKVAPTISKLRKDSPLSTIVSVNMIDEMALKYRIALSLPLPKAKELRERLTGDAPATMPWSSLLIDKPFEAPEEITQDDTVLILYTSGTTGPPKGAQLTHGNLNSMLKSGLVWVKDLGKEQEKIMTILPLFHVYGLALTMGLAIGTGAELILVPAPEPPLIAMAMKKNPPTFFPGVPTLYEKIAEAALNNDKTYPTIRNSFSGASTLPESTIEKWESITGGRLVEGYGLTETSPILTANPMDGNHRPGYIGLPFPNTEIRIANPDNLDETMPDGEPGELLARGPQVFKGYLNKPEATEDAFHDGFFRTGDMGVMEEDGFIRLVSRIKEMIINGGFNIYPDEVEQVMKEHPDIDDIAVVGRPRKDGSEDVVACVTLREGAVIESDALREYARERLTAYKVPRTFYHFEELARDMTGKIRRREVQETLIEMLEEGDGTKVGEEKS</sequence>
<dbReference type="SUPFAM" id="SSF56801">
    <property type="entry name" value="Acetyl-CoA synthetase-like"/>
    <property type="match status" value="1"/>
</dbReference>
<dbReference type="AlphaFoldDB" id="A0A6C1TYA4"/>
<dbReference type="PANTHER" id="PTHR43767">
    <property type="entry name" value="LONG-CHAIN-FATTY-ACID--COA LIGASE"/>
    <property type="match status" value="1"/>
</dbReference>
<comment type="caution">
    <text evidence="3">The sequence shown here is derived from an EMBL/GenBank/DDBJ whole genome shotgun (WGS) entry which is preliminary data.</text>
</comment>
<dbReference type="InterPro" id="IPR042099">
    <property type="entry name" value="ANL_N_sf"/>
</dbReference>
<dbReference type="Gene3D" id="3.30.300.30">
    <property type="match status" value="1"/>
</dbReference>
<dbReference type="InterPro" id="IPR025110">
    <property type="entry name" value="AMP-bd_C"/>
</dbReference>
<dbReference type="NCBIfam" id="NF004114">
    <property type="entry name" value="PRK05605.1"/>
    <property type="match status" value="1"/>
</dbReference>
<dbReference type="GeneID" id="74901294"/>
<dbReference type="Pfam" id="PF13193">
    <property type="entry name" value="AMP-binding_C"/>
    <property type="match status" value="1"/>
</dbReference>
<gene>
    <name evidence="3" type="ORF">EKI59_03710</name>
</gene>
<feature type="domain" description="AMP-binding enzyme C-terminal" evidence="2">
    <location>
        <begin position="471"/>
        <end position="546"/>
    </location>
</feature>
<dbReference type="Pfam" id="PF00501">
    <property type="entry name" value="AMP-binding"/>
    <property type="match status" value="1"/>
</dbReference>
<feature type="domain" description="AMP-dependent synthetase/ligase" evidence="1">
    <location>
        <begin position="33"/>
        <end position="421"/>
    </location>
</feature>
<dbReference type="InterPro" id="IPR020845">
    <property type="entry name" value="AMP-binding_CS"/>
</dbReference>
<proteinExistence type="predicted"/>
<name>A0A6C1TYA4_9CORY</name>
<dbReference type="PANTHER" id="PTHR43767:SF1">
    <property type="entry name" value="NONRIBOSOMAL PEPTIDE SYNTHASE PES1 (EUROFUNG)-RELATED"/>
    <property type="match status" value="1"/>
</dbReference>
<dbReference type="GO" id="GO:0016878">
    <property type="term" value="F:acid-thiol ligase activity"/>
    <property type="evidence" value="ECO:0007669"/>
    <property type="project" value="UniProtKB-ARBA"/>
</dbReference>
<dbReference type="OrthoDB" id="9803968at2"/>
<dbReference type="RefSeq" id="WP_144317475.1">
    <property type="nucleotide sequence ID" value="NZ_CP038157.1"/>
</dbReference>
<dbReference type="InterPro" id="IPR000873">
    <property type="entry name" value="AMP-dep_synth/lig_dom"/>
</dbReference>
<dbReference type="InterPro" id="IPR050237">
    <property type="entry name" value="ATP-dep_AMP-bd_enzyme"/>
</dbReference>
<evidence type="ECO:0000259" key="2">
    <source>
        <dbReference type="Pfam" id="PF13193"/>
    </source>
</evidence>
<reference evidence="3 4" key="1">
    <citation type="submission" date="2018-12" db="EMBL/GenBank/DDBJ databases">
        <title>Corynebacterium sanguinis sp. nov., a clinically-associated and environmental corynebacterium.</title>
        <authorList>
            <person name="Gonzales-Siles L."/>
            <person name="Jaen-Luchoro D."/>
            <person name="Cardew S."/>
            <person name="Inganas E."/>
            <person name="Ohlen M."/>
            <person name="Jensie-Markopolous S."/>
            <person name="Pinyeiro-Iglesias B."/>
            <person name="Molin K."/>
            <person name="Skovbjerg S."/>
            <person name="Svensson-Stadler L."/>
            <person name="Funke G."/>
            <person name="Moore E.R.B."/>
        </authorList>
    </citation>
    <scope>NUCLEOTIDE SEQUENCE [LARGE SCALE GENOMIC DNA]</scope>
    <source>
        <strain evidence="3 4">58734</strain>
    </source>
</reference>
<dbReference type="Proteomes" id="UP000336646">
    <property type="component" value="Unassembled WGS sequence"/>
</dbReference>
<protein>
    <submittedName>
        <fullName evidence="3">Long-chain fatty acid--CoA ligase</fullName>
    </submittedName>
</protein>
<evidence type="ECO:0000313" key="3">
    <source>
        <dbReference type="EMBL" id="TVS29419.1"/>
    </source>
</evidence>
<dbReference type="InterPro" id="IPR045851">
    <property type="entry name" value="AMP-bd_C_sf"/>
</dbReference>
<dbReference type="CDD" id="cd05936">
    <property type="entry name" value="FC-FACS_FadD_like"/>
    <property type="match status" value="1"/>
</dbReference>
<accession>A0A6C1TYA4</accession>
<evidence type="ECO:0000313" key="4">
    <source>
        <dbReference type="Proteomes" id="UP000336646"/>
    </source>
</evidence>
<dbReference type="PROSITE" id="PS00455">
    <property type="entry name" value="AMP_BINDING"/>
    <property type="match status" value="1"/>
</dbReference>
<dbReference type="EMBL" id="RXIR01000005">
    <property type="protein sequence ID" value="TVS29419.1"/>
    <property type="molecule type" value="Genomic_DNA"/>
</dbReference>
<keyword evidence="3" id="KW-0436">Ligase</keyword>